<feature type="compositionally biased region" description="Low complexity" evidence="1">
    <location>
        <begin position="193"/>
        <end position="202"/>
    </location>
</feature>
<feature type="region of interest" description="Disordered" evidence="1">
    <location>
        <begin position="618"/>
        <end position="639"/>
    </location>
</feature>
<feature type="compositionally biased region" description="Polar residues" evidence="1">
    <location>
        <begin position="153"/>
        <end position="163"/>
    </location>
</feature>
<dbReference type="Proteomes" id="UP000305067">
    <property type="component" value="Unassembled WGS sequence"/>
</dbReference>
<dbReference type="OrthoDB" id="40334at2759"/>
<sequence length="774" mass="83816">MSATITPVAKVACNSRGRTPGSLSSVKRKPPPTLVFRYPEPDPEDPFAPLNKLRFIASNGVIGTCTEEKQEEEACPSTSLSDDEWLVSAKKDKRRSYTLYPSPPAPSVHPYASSAQHSRVTPAKDEKRTSTSAPHYRRRTHHVARTLPIGASDTASLAPSCTSVPPPLIPDDGRTSTDSSLTDHESDSSVHTKASSRLSRLLPRSKSKKRASSVKSEAGHGVSMPASRGLPVPSAHSRAASTPSSPLPSSSQHATRLDGHSSPPYSAPPSAFITVSNFSNRMAQSNGSIIPLSTTDSAESSSAPHASRLGIYRSASFKHSMTSAPDISPTPHRRNRQTSVTGVPPSLEEARKIHTLSPPKTPLDSKLRSTNSSFILVDDSSDDGLASSSQKPIDALSSPSPSGSSALPSSEELAAASSLHVVAENGIRTLFSDLLTVGKTVVIFLRHFWCSVDHAYLQSLSKELRRASLPDVTFVLIGSGSPSIIKSYRHIFQLPVQLYVDPTRNLYNALGMRTLQHTPGSTPSSPNPPAVINTGSQRKGSLKFILRAVRAGMPIWDRSGDLDQLGGEFVFEQGMKPIWAHRMAIVDGRSPAQVLIDICMPPAPPQNQPTAFGQELSLVSSDESGASSPSSPDSGFENDEEAVTFEEFFKSEKKQRDSRRVTTLHTAFAQSPTSPFRLELERIQRAESSGSDETREHNVQDGIEDCIVNARSPRELLLPMSDDEERIFMENRRRSLMRLTNKKSQRRGFIDAEGNVTHPLGEASGLSPVDERAD</sequence>
<dbReference type="AlphaFoldDB" id="A0A5C3QQX7"/>
<evidence type="ECO:0000313" key="2">
    <source>
        <dbReference type="EMBL" id="TFL03778.1"/>
    </source>
</evidence>
<gene>
    <name evidence="2" type="ORF">BDV98DRAFT_347295</name>
</gene>
<feature type="region of interest" description="Disordered" evidence="1">
    <location>
        <begin position="739"/>
        <end position="774"/>
    </location>
</feature>
<evidence type="ECO:0000313" key="3">
    <source>
        <dbReference type="Proteomes" id="UP000305067"/>
    </source>
</evidence>
<organism evidence="2 3">
    <name type="scientific">Pterulicium gracile</name>
    <dbReference type="NCBI Taxonomy" id="1884261"/>
    <lineage>
        <taxon>Eukaryota</taxon>
        <taxon>Fungi</taxon>
        <taxon>Dikarya</taxon>
        <taxon>Basidiomycota</taxon>
        <taxon>Agaricomycotina</taxon>
        <taxon>Agaricomycetes</taxon>
        <taxon>Agaricomycetidae</taxon>
        <taxon>Agaricales</taxon>
        <taxon>Pleurotineae</taxon>
        <taxon>Pterulaceae</taxon>
        <taxon>Pterulicium</taxon>
    </lineage>
</organism>
<dbReference type="SUPFAM" id="SSF52833">
    <property type="entry name" value="Thioredoxin-like"/>
    <property type="match status" value="1"/>
</dbReference>
<feature type="compositionally biased region" description="Low complexity" evidence="1">
    <location>
        <begin position="241"/>
        <end position="251"/>
    </location>
</feature>
<accession>A0A5C3QQX7</accession>
<feature type="region of interest" description="Disordered" evidence="1">
    <location>
        <begin position="382"/>
        <end position="409"/>
    </location>
</feature>
<feature type="region of interest" description="Disordered" evidence="1">
    <location>
        <begin position="321"/>
        <end position="367"/>
    </location>
</feature>
<name>A0A5C3QQX7_9AGAR</name>
<feature type="compositionally biased region" description="Low complexity" evidence="1">
    <location>
        <begin position="383"/>
        <end position="409"/>
    </location>
</feature>
<dbReference type="CDD" id="cd02970">
    <property type="entry name" value="PRX_like2"/>
    <property type="match status" value="1"/>
</dbReference>
<feature type="compositionally biased region" description="Low complexity" evidence="1">
    <location>
        <begin position="620"/>
        <end position="635"/>
    </location>
</feature>
<feature type="region of interest" description="Disordered" evidence="1">
    <location>
        <begin position="1"/>
        <end position="33"/>
    </location>
</feature>
<dbReference type="PANTHER" id="PTHR28630:SF3">
    <property type="entry name" value="PEROXIREDOXIN-LIKE 2C"/>
    <property type="match status" value="1"/>
</dbReference>
<proteinExistence type="predicted"/>
<dbReference type="EMBL" id="ML178819">
    <property type="protein sequence ID" value="TFL03778.1"/>
    <property type="molecule type" value="Genomic_DNA"/>
</dbReference>
<dbReference type="InterPro" id="IPR036249">
    <property type="entry name" value="Thioredoxin-like_sf"/>
</dbReference>
<dbReference type="Gene3D" id="3.40.30.10">
    <property type="entry name" value="Glutaredoxin"/>
    <property type="match status" value="1"/>
</dbReference>
<feature type="compositionally biased region" description="Basic residues" evidence="1">
    <location>
        <begin position="135"/>
        <end position="144"/>
    </location>
</feature>
<dbReference type="Pfam" id="PF13911">
    <property type="entry name" value="AhpC-TSA_2"/>
    <property type="match status" value="1"/>
</dbReference>
<dbReference type="InterPro" id="IPR032801">
    <property type="entry name" value="PXL2A/B/C"/>
</dbReference>
<feature type="compositionally biased region" description="Basic and acidic residues" evidence="1">
    <location>
        <begin position="171"/>
        <end position="190"/>
    </location>
</feature>
<feature type="compositionally biased region" description="Basic residues" evidence="1">
    <location>
        <begin position="203"/>
        <end position="212"/>
    </location>
</feature>
<protein>
    <submittedName>
        <fullName evidence="2">AhpC/TSA antioxidant enzyme-domain-containing protein</fullName>
    </submittedName>
</protein>
<keyword evidence="3" id="KW-1185">Reference proteome</keyword>
<dbReference type="PANTHER" id="PTHR28630">
    <property type="match status" value="1"/>
</dbReference>
<reference evidence="2 3" key="1">
    <citation type="journal article" date="2019" name="Nat. Ecol. Evol.">
        <title>Megaphylogeny resolves global patterns of mushroom evolution.</title>
        <authorList>
            <person name="Varga T."/>
            <person name="Krizsan K."/>
            <person name="Foldi C."/>
            <person name="Dima B."/>
            <person name="Sanchez-Garcia M."/>
            <person name="Sanchez-Ramirez S."/>
            <person name="Szollosi G.J."/>
            <person name="Szarkandi J.G."/>
            <person name="Papp V."/>
            <person name="Albert L."/>
            <person name="Andreopoulos W."/>
            <person name="Angelini C."/>
            <person name="Antonin V."/>
            <person name="Barry K.W."/>
            <person name="Bougher N.L."/>
            <person name="Buchanan P."/>
            <person name="Buyck B."/>
            <person name="Bense V."/>
            <person name="Catcheside P."/>
            <person name="Chovatia M."/>
            <person name="Cooper J."/>
            <person name="Damon W."/>
            <person name="Desjardin D."/>
            <person name="Finy P."/>
            <person name="Geml J."/>
            <person name="Haridas S."/>
            <person name="Hughes K."/>
            <person name="Justo A."/>
            <person name="Karasinski D."/>
            <person name="Kautmanova I."/>
            <person name="Kiss B."/>
            <person name="Kocsube S."/>
            <person name="Kotiranta H."/>
            <person name="LaButti K.M."/>
            <person name="Lechner B.E."/>
            <person name="Liimatainen K."/>
            <person name="Lipzen A."/>
            <person name="Lukacs Z."/>
            <person name="Mihaltcheva S."/>
            <person name="Morgado L.N."/>
            <person name="Niskanen T."/>
            <person name="Noordeloos M.E."/>
            <person name="Ohm R.A."/>
            <person name="Ortiz-Santana B."/>
            <person name="Ovrebo C."/>
            <person name="Racz N."/>
            <person name="Riley R."/>
            <person name="Savchenko A."/>
            <person name="Shiryaev A."/>
            <person name="Soop K."/>
            <person name="Spirin V."/>
            <person name="Szebenyi C."/>
            <person name="Tomsovsky M."/>
            <person name="Tulloss R.E."/>
            <person name="Uehling J."/>
            <person name="Grigoriev I.V."/>
            <person name="Vagvolgyi C."/>
            <person name="Papp T."/>
            <person name="Martin F.M."/>
            <person name="Miettinen O."/>
            <person name="Hibbett D.S."/>
            <person name="Nagy L.G."/>
        </authorList>
    </citation>
    <scope>NUCLEOTIDE SEQUENCE [LARGE SCALE GENOMIC DNA]</scope>
    <source>
        <strain evidence="2 3">CBS 309.79</strain>
    </source>
</reference>
<feature type="region of interest" description="Disordered" evidence="1">
    <location>
        <begin position="96"/>
        <end position="268"/>
    </location>
</feature>
<dbReference type="STRING" id="1884261.A0A5C3QQX7"/>
<evidence type="ECO:0000256" key="1">
    <source>
        <dbReference type="SAM" id="MobiDB-lite"/>
    </source>
</evidence>